<dbReference type="Pfam" id="PF00892">
    <property type="entry name" value="EamA"/>
    <property type="match status" value="2"/>
</dbReference>
<evidence type="ECO:0000256" key="3">
    <source>
        <dbReference type="ARBA" id="ARBA00022692"/>
    </source>
</evidence>
<feature type="transmembrane region" description="Helical" evidence="6">
    <location>
        <begin position="266"/>
        <end position="283"/>
    </location>
</feature>
<comment type="similarity">
    <text evidence="2">Belongs to the EamA transporter family.</text>
</comment>
<feature type="transmembrane region" description="Helical" evidence="6">
    <location>
        <begin position="7"/>
        <end position="27"/>
    </location>
</feature>
<feature type="transmembrane region" description="Helical" evidence="6">
    <location>
        <begin position="33"/>
        <end position="52"/>
    </location>
</feature>
<evidence type="ECO:0000256" key="5">
    <source>
        <dbReference type="ARBA" id="ARBA00023136"/>
    </source>
</evidence>
<evidence type="ECO:0000256" key="6">
    <source>
        <dbReference type="SAM" id="Phobius"/>
    </source>
</evidence>
<keyword evidence="3 6" id="KW-0812">Transmembrane</keyword>
<evidence type="ECO:0000259" key="7">
    <source>
        <dbReference type="Pfam" id="PF00892"/>
    </source>
</evidence>
<feature type="transmembrane region" description="Helical" evidence="6">
    <location>
        <begin position="243"/>
        <end position="260"/>
    </location>
</feature>
<dbReference type="Proteomes" id="UP000639606">
    <property type="component" value="Unassembled WGS sequence"/>
</dbReference>
<feature type="transmembrane region" description="Helical" evidence="6">
    <location>
        <begin position="64"/>
        <end position="85"/>
    </location>
</feature>
<feature type="transmembrane region" description="Helical" evidence="6">
    <location>
        <begin position="91"/>
        <end position="112"/>
    </location>
</feature>
<evidence type="ECO:0000256" key="2">
    <source>
        <dbReference type="ARBA" id="ARBA00007362"/>
    </source>
</evidence>
<dbReference type="InterPro" id="IPR037185">
    <property type="entry name" value="EmrE-like"/>
</dbReference>
<reference evidence="8" key="1">
    <citation type="journal article" date="2014" name="Int. J. Syst. Evol. Microbiol.">
        <title>Complete genome sequence of Corynebacterium casei LMG S-19264T (=DSM 44701T), isolated from a smear-ripened cheese.</title>
        <authorList>
            <consortium name="US DOE Joint Genome Institute (JGI-PGF)"/>
            <person name="Walter F."/>
            <person name="Albersmeier A."/>
            <person name="Kalinowski J."/>
            <person name="Ruckert C."/>
        </authorList>
    </citation>
    <scope>NUCLEOTIDE SEQUENCE</scope>
    <source>
        <strain evidence="8">JCM 3313</strain>
    </source>
</reference>
<evidence type="ECO:0000256" key="4">
    <source>
        <dbReference type="ARBA" id="ARBA00022989"/>
    </source>
</evidence>
<feature type="transmembrane region" description="Helical" evidence="6">
    <location>
        <begin position="210"/>
        <end position="231"/>
    </location>
</feature>
<reference evidence="8" key="2">
    <citation type="submission" date="2020-09" db="EMBL/GenBank/DDBJ databases">
        <authorList>
            <person name="Sun Q."/>
            <person name="Ohkuma M."/>
        </authorList>
    </citation>
    <scope>NUCLEOTIDE SEQUENCE</scope>
    <source>
        <strain evidence="8">JCM 3313</strain>
    </source>
</reference>
<feature type="domain" description="EamA" evidence="7">
    <location>
        <begin position="149"/>
        <end position="282"/>
    </location>
</feature>
<name>A0A918APU5_9PSEU</name>
<evidence type="ECO:0000256" key="1">
    <source>
        <dbReference type="ARBA" id="ARBA00004141"/>
    </source>
</evidence>
<dbReference type="PANTHER" id="PTHR32322">
    <property type="entry name" value="INNER MEMBRANE TRANSPORTER"/>
    <property type="match status" value="1"/>
</dbReference>
<feature type="transmembrane region" description="Helical" evidence="6">
    <location>
        <begin position="147"/>
        <end position="167"/>
    </location>
</feature>
<dbReference type="SUPFAM" id="SSF103481">
    <property type="entry name" value="Multidrug resistance efflux transporter EmrE"/>
    <property type="match status" value="2"/>
</dbReference>
<keyword evidence="9" id="KW-1185">Reference proteome</keyword>
<sequence>MSGKGWSLFAVMSVLWGVPYLFIRVAVHEVDPVFVTFARVGIAALVLLPVALHRAVMSRLRGRWAAITVLALVQIVGPFTLIGIAEQHVSSSLASLLIAADPLLVAVFAIWLDRSERVTGGRMVGLLVGLVGVLLLLGFDVGGDARVLFGAALVVLAAAGYAAGALMLKRPTYASLPSLGVVTAECAIATVVIAPFAAFRVPSHVPSLEVVGSLVGLGVLCTALAWLAFFALITEVGASRGTVFTYVNPAVAVVLGVVLLDEPVTAWTAAGFLLIVLGSWLSTGGRPPTALLGGLTGRRRGERRIPPAAAADFLGVPATGPSAGTFLPPRWMAAPIRRITT</sequence>
<dbReference type="InterPro" id="IPR050638">
    <property type="entry name" value="AA-Vitamin_Transporters"/>
</dbReference>
<evidence type="ECO:0000313" key="8">
    <source>
        <dbReference type="EMBL" id="GGP67983.1"/>
    </source>
</evidence>
<comment type="subcellular location">
    <subcellularLocation>
        <location evidence="1">Membrane</location>
        <topology evidence="1">Multi-pass membrane protein</topology>
    </subcellularLocation>
</comment>
<comment type="caution">
    <text evidence="8">The sequence shown here is derived from an EMBL/GenBank/DDBJ whole genome shotgun (WGS) entry which is preliminary data.</text>
</comment>
<dbReference type="GO" id="GO:0016020">
    <property type="term" value="C:membrane"/>
    <property type="evidence" value="ECO:0007669"/>
    <property type="project" value="UniProtKB-SubCell"/>
</dbReference>
<keyword evidence="5 6" id="KW-0472">Membrane</keyword>
<organism evidence="8 9">
    <name type="scientific">Saccharothrix coeruleofusca</name>
    <dbReference type="NCBI Taxonomy" id="33919"/>
    <lineage>
        <taxon>Bacteria</taxon>
        <taxon>Bacillati</taxon>
        <taxon>Actinomycetota</taxon>
        <taxon>Actinomycetes</taxon>
        <taxon>Pseudonocardiales</taxon>
        <taxon>Pseudonocardiaceae</taxon>
        <taxon>Saccharothrix</taxon>
    </lineage>
</organism>
<feature type="transmembrane region" description="Helical" evidence="6">
    <location>
        <begin position="179"/>
        <end position="198"/>
    </location>
</feature>
<gene>
    <name evidence="8" type="ORF">GCM10010185_45930</name>
</gene>
<accession>A0A918APU5</accession>
<feature type="transmembrane region" description="Helical" evidence="6">
    <location>
        <begin position="124"/>
        <end position="141"/>
    </location>
</feature>
<dbReference type="RefSeq" id="WP_189225371.1">
    <property type="nucleotide sequence ID" value="NZ_BMRG01000010.1"/>
</dbReference>
<protein>
    <submittedName>
        <fullName evidence="8">Membrane protein</fullName>
    </submittedName>
</protein>
<keyword evidence="4 6" id="KW-1133">Transmembrane helix</keyword>
<dbReference type="AlphaFoldDB" id="A0A918APU5"/>
<dbReference type="InterPro" id="IPR000620">
    <property type="entry name" value="EamA_dom"/>
</dbReference>
<dbReference type="PANTHER" id="PTHR32322:SF9">
    <property type="entry name" value="AMINO-ACID METABOLITE EFFLUX PUMP-RELATED"/>
    <property type="match status" value="1"/>
</dbReference>
<feature type="domain" description="EamA" evidence="7">
    <location>
        <begin position="5"/>
        <end position="137"/>
    </location>
</feature>
<evidence type="ECO:0000313" key="9">
    <source>
        <dbReference type="Proteomes" id="UP000639606"/>
    </source>
</evidence>
<dbReference type="EMBL" id="BMRG01000010">
    <property type="protein sequence ID" value="GGP67983.1"/>
    <property type="molecule type" value="Genomic_DNA"/>
</dbReference>
<proteinExistence type="inferred from homology"/>